<evidence type="ECO:0000313" key="3">
    <source>
        <dbReference type="Proteomes" id="UP001549162"/>
    </source>
</evidence>
<feature type="transmembrane region" description="Helical" evidence="1">
    <location>
        <begin position="36"/>
        <end position="56"/>
    </location>
</feature>
<dbReference type="RefSeq" id="WP_354368168.1">
    <property type="nucleotide sequence ID" value="NZ_JBEPMA010000006.1"/>
</dbReference>
<keyword evidence="1" id="KW-0472">Membrane</keyword>
<sequence>MEKNLNYKFVSVGYYIIALILLAVIGFNESLIANRFILSLISLTIGCAYSGYYFFATLKRDVESNSKIAIFLKGLVFYLALLTAFARYATYIYSFF</sequence>
<accession>A0ABV2J9W4</accession>
<name>A0ABV2J9W4_9FIRM</name>
<feature type="transmembrane region" description="Helical" evidence="1">
    <location>
        <begin position="68"/>
        <end position="89"/>
    </location>
</feature>
<reference evidence="2 3" key="1">
    <citation type="submission" date="2024-06" db="EMBL/GenBank/DDBJ databases">
        <title>Genomic Encyclopedia of Type Strains, Phase IV (KMG-IV): sequencing the most valuable type-strain genomes for metagenomic binning, comparative biology and taxonomic classification.</title>
        <authorList>
            <person name="Goeker M."/>
        </authorList>
    </citation>
    <scope>NUCLEOTIDE SEQUENCE [LARGE SCALE GENOMIC DNA]</scope>
    <source>
        <strain evidence="2 3">DSM 21460</strain>
    </source>
</reference>
<comment type="caution">
    <text evidence="2">The sequence shown here is derived from an EMBL/GenBank/DDBJ whole genome shotgun (WGS) entry which is preliminary data.</text>
</comment>
<organism evidence="2 3">
    <name type="scientific">Peptoniphilus olsenii</name>
    <dbReference type="NCBI Taxonomy" id="411570"/>
    <lineage>
        <taxon>Bacteria</taxon>
        <taxon>Bacillati</taxon>
        <taxon>Bacillota</taxon>
        <taxon>Tissierellia</taxon>
        <taxon>Tissierellales</taxon>
        <taxon>Peptoniphilaceae</taxon>
        <taxon>Peptoniphilus</taxon>
    </lineage>
</organism>
<evidence type="ECO:0000313" key="2">
    <source>
        <dbReference type="EMBL" id="MET3617578.1"/>
    </source>
</evidence>
<dbReference type="EMBL" id="JBEPMA010000006">
    <property type="protein sequence ID" value="MET3617578.1"/>
    <property type="molecule type" value="Genomic_DNA"/>
</dbReference>
<protein>
    <submittedName>
        <fullName evidence="2">Uncharacterized protein</fullName>
    </submittedName>
</protein>
<feature type="transmembrane region" description="Helical" evidence="1">
    <location>
        <begin position="12"/>
        <end position="30"/>
    </location>
</feature>
<keyword evidence="1" id="KW-0812">Transmembrane</keyword>
<evidence type="ECO:0000256" key="1">
    <source>
        <dbReference type="SAM" id="Phobius"/>
    </source>
</evidence>
<keyword evidence="1" id="KW-1133">Transmembrane helix</keyword>
<keyword evidence="3" id="KW-1185">Reference proteome</keyword>
<gene>
    <name evidence="2" type="ORF">ABID14_001212</name>
</gene>
<dbReference type="Proteomes" id="UP001549162">
    <property type="component" value="Unassembled WGS sequence"/>
</dbReference>
<proteinExistence type="predicted"/>